<evidence type="ECO:0000256" key="1">
    <source>
        <dbReference type="ARBA" id="ARBA00004123"/>
    </source>
</evidence>
<dbReference type="PROSITE" id="PS00463">
    <property type="entry name" value="ZN2_CY6_FUNGAL_1"/>
    <property type="match status" value="1"/>
</dbReference>
<evidence type="ECO:0000259" key="4">
    <source>
        <dbReference type="PROSITE" id="PS50048"/>
    </source>
</evidence>
<protein>
    <recommendedName>
        <fullName evidence="4">Zn(2)-C6 fungal-type domain-containing protein</fullName>
    </recommendedName>
</protein>
<dbReference type="CDD" id="cd00067">
    <property type="entry name" value="GAL4"/>
    <property type="match status" value="1"/>
</dbReference>
<evidence type="ECO:0000313" key="5">
    <source>
        <dbReference type="EMBL" id="KAH7121191.1"/>
    </source>
</evidence>
<feature type="compositionally biased region" description="Acidic residues" evidence="3">
    <location>
        <begin position="187"/>
        <end position="196"/>
    </location>
</feature>
<keyword evidence="6" id="KW-1185">Reference proteome</keyword>
<evidence type="ECO:0000313" key="6">
    <source>
        <dbReference type="Proteomes" id="UP000700596"/>
    </source>
</evidence>
<feature type="region of interest" description="Disordered" evidence="3">
    <location>
        <begin position="137"/>
        <end position="259"/>
    </location>
</feature>
<dbReference type="SMART" id="SM00066">
    <property type="entry name" value="GAL4"/>
    <property type="match status" value="1"/>
</dbReference>
<dbReference type="InterPro" id="IPR001138">
    <property type="entry name" value="Zn2Cys6_DnaBD"/>
</dbReference>
<evidence type="ECO:0000256" key="3">
    <source>
        <dbReference type="SAM" id="MobiDB-lite"/>
    </source>
</evidence>
<dbReference type="InterPro" id="IPR036864">
    <property type="entry name" value="Zn2-C6_fun-type_DNA-bd_sf"/>
</dbReference>
<name>A0A9P9DL42_9PLEO</name>
<reference evidence="5" key="1">
    <citation type="journal article" date="2021" name="Nat. Commun.">
        <title>Genetic determinants of endophytism in the Arabidopsis root mycobiome.</title>
        <authorList>
            <person name="Mesny F."/>
            <person name="Miyauchi S."/>
            <person name="Thiergart T."/>
            <person name="Pickel B."/>
            <person name="Atanasova L."/>
            <person name="Karlsson M."/>
            <person name="Huettel B."/>
            <person name="Barry K.W."/>
            <person name="Haridas S."/>
            <person name="Chen C."/>
            <person name="Bauer D."/>
            <person name="Andreopoulos W."/>
            <person name="Pangilinan J."/>
            <person name="LaButti K."/>
            <person name="Riley R."/>
            <person name="Lipzen A."/>
            <person name="Clum A."/>
            <person name="Drula E."/>
            <person name="Henrissat B."/>
            <person name="Kohler A."/>
            <person name="Grigoriev I.V."/>
            <person name="Martin F.M."/>
            <person name="Hacquard S."/>
        </authorList>
    </citation>
    <scope>NUCLEOTIDE SEQUENCE</scope>
    <source>
        <strain evidence="5">MPI-CAGE-CH-0243</strain>
    </source>
</reference>
<dbReference type="InterPro" id="IPR021858">
    <property type="entry name" value="Fun_TF"/>
</dbReference>
<comment type="caution">
    <text evidence="5">The sequence shown here is derived from an EMBL/GenBank/DDBJ whole genome shotgun (WGS) entry which is preliminary data.</text>
</comment>
<dbReference type="Proteomes" id="UP000700596">
    <property type="component" value="Unassembled WGS sequence"/>
</dbReference>
<proteinExistence type="predicted"/>
<dbReference type="EMBL" id="JAGMWT010000010">
    <property type="protein sequence ID" value="KAH7121191.1"/>
    <property type="molecule type" value="Genomic_DNA"/>
</dbReference>
<dbReference type="PROSITE" id="PS50048">
    <property type="entry name" value="ZN2_CY6_FUNGAL_2"/>
    <property type="match status" value="1"/>
</dbReference>
<gene>
    <name evidence="5" type="ORF">B0J11DRAFT_551654</name>
</gene>
<dbReference type="SUPFAM" id="SSF57701">
    <property type="entry name" value="Zn2/Cys6 DNA-binding domain"/>
    <property type="match status" value="1"/>
</dbReference>
<dbReference type="GO" id="GO:0000981">
    <property type="term" value="F:DNA-binding transcription factor activity, RNA polymerase II-specific"/>
    <property type="evidence" value="ECO:0007669"/>
    <property type="project" value="InterPro"/>
</dbReference>
<dbReference type="GO" id="GO:0008270">
    <property type="term" value="F:zinc ion binding"/>
    <property type="evidence" value="ECO:0007669"/>
    <property type="project" value="InterPro"/>
</dbReference>
<organism evidence="5 6">
    <name type="scientific">Dendryphion nanum</name>
    <dbReference type="NCBI Taxonomy" id="256645"/>
    <lineage>
        <taxon>Eukaryota</taxon>
        <taxon>Fungi</taxon>
        <taxon>Dikarya</taxon>
        <taxon>Ascomycota</taxon>
        <taxon>Pezizomycotina</taxon>
        <taxon>Dothideomycetes</taxon>
        <taxon>Pleosporomycetidae</taxon>
        <taxon>Pleosporales</taxon>
        <taxon>Torulaceae</taxon>
        <taxon>Dendryphion</taxon>
    </lineage>
</organism>
<accession>A0A9P9DL42</accession>
<dbReference type="OrthoDB" id="5278208at2759"/>
<dbReference type="GO" id="GO:0045944">
    <property type="term" value="P:positive regulation of transcription by RNA polymerase II"/>
    <property type="evidence" value="ECO:0007669"/>
    <property type="project" value="TreeGrafter"/>
</dbReference>
<feature type="region of interest" description="Disordered" evidence="3">
    <location>
        <begin position="83"/>
        <end position="106"/>
    </location>
</feature>
<feature type="domain" description="Zn(2)-C6 fungal-type" evidence="4">
    <location>
        <begin position="112"/>
        <end position="142"/>
    </location>
</feature>
<dbReference type="Pfam" id="PF00172">
    <property type="entry name" value="Zn_clus"/>
    <property type="match status" value="1"/>
</dbReference>
<feature type="compositionally biased region" description="Acidic residues" evidence="3">
    <location>
        <begin position="169"/>
        <end position="179"/>
    </location>
</feature>
<dbReference type="GO" id="GO:0000976">
    <property type="term" value="F:transcription cis-regulatory region binding"/>
    <property type="evidence" value="ECO:0007669"/>
    <property type="project" value="TreeGrafter"/>
</dbReference>
<dbReference type="Gene3D" id="4.10.240.10">
    <property type="entry name" value="Zn(2)-C6 fungal-type DNA-binding domain"/>
    <property type="match status" value="1"/>
</dbReference>
<feature type="compositionally biased region" description="Basic residues" evidence="3">
    <location>
        <begin position="93"/>
        <end position="106"/>
    </location>
</feature>
<evidence type="ECO:0000256" key="2">
    <source>
        <dbReference type="ARBA" id="ARBA00023242"/>
    </source>
</evidence>
<dbReference type="GO" id="GO:0005634">
    <property type="term" value="C:nucleus"/>
    <property type="evidence" value="ECO:0007669"/>
    <property type="project" value="UniProtKB-SubCell"/>
</dbReference>
<sequence>MSGFYNPNHHIPPQYYNVNPNQNHNALPNPNMPHGLPVMLQEHPAPPGIPPQGGPIYHQMPYVQYEDSSFQQHLDQYEDVSGGMGAAQGGNPRARRRTAPGEHVKHRRTRSGCYTCRQRRVKCDEKRPICERCTKGNRECIYPDPQTGSKPAPRGGSKSSHKSGTDGSSPEDLDDDDESQDRLPAIYDEDEEDMDFDSSQLSQDQAREESDTPGLTLDRSPSPATEPFSAISNMSSRPQLSRKDSNQTTKKLSSSSKSHAKLPQDVKFYLNWFRHNMSVHHYSLKRDSGNFLKTDFLEMAIKYEPLRYAVVGYAAYFHTLTKPDGRMSSFLQYYNESVSRLRASITKNKKQGLSTFLTILQLASIEELLGDWVNLMGHQKAAYEILTRLYTPKTICQTELLRKVLLWYVRFDLFVGLQSGGEAMLSRDWYVAVHEYYSQSALEDPSNLTLKYEERFAYSRLVAKDASDLFSRKARGLSSDAEFMTQLPIVSEKMKSLETIDPVLLDAKDYVTDLQGKPDPDDIVDPYEHNVIWKGDRWTSNYLLLDMYGIVLMWHVQISMAMRKPFDPEATKLAWKACQVFEAVCLYQDAPPGAIIEAHATMAIATLFLPKDPQTIQWSRRIFAKVESSGYIYSNTLRNRLLESWGLEHSDWWLPNDESCPRIIRSIKDFIMDRTTKPKDQTSEDLREMRGFFSTLTISDSPLSDTTSTTPTSITLESALGGSVTSSLDGTLVYSGGSPDYDWNYDSKFTAPEAYGSGPGK</sequence>
<dbReference type="PANTHER" id="PTHR37534">
    <property type="entry name" value="TRANSCRIPTIONAL ACTIVATOR PROTEIN UGA3"/>
    <property type="match status" value="1"/>
</dbReference>
<dbReference type="Pfam" id="PF11951">
    <property type="entry name" value="Fungal_trans_2"/>
    <property type="match status" value="1"/>
</dbReference>
<dbReference type="PANTHER" id="PTHR37534:SF10">
    <property type="entry name" value="ZN(II)2CYS6 TRANSCRIPTION FACTOR (EUROFUNG)"/>
    <property type="match status" value="1"/>
</dbReference>
<comment type="subcellular location">
    <subcellularLocation>
        <location evidence="1">Nucleus</location>
    </subcellularLocation>
</comment>
<keyword evidence="2" id="KW-0539">Nucleus</keyword>
<feature type="compositionally biased region" description="Polar residues" evidence="3">
    <location>
        <begin position="230"/>
        <end position="239"/>
    </location>
</feature>
<dbReference type="AlphaFoldDB" id="A0A9P9DL42"/>